<dbReference type="PANTHER" id="PTHR45765:SF1">
    <property type="entry name" value="METHIONINE--TRNA LIGASE, CYTOPLASMIC"/>
    <property type="match status" value="1"/>
</dbReference>
<evidence type="ECO:0000256" key="3">
    <source>
        <dbReference type="ARBA" id="ARBA00022741"/>
    </source>
</evidence>
<evidence type="ECO:0000256" key="7">
    <source>
        <dbReference type="ARBA" id="ARBA00047364"/>
    </source>
</evidence>
<dbReference type="InterPro" id="IPR029038">
    <property type="entry name" value="MetRS_Zn"/>
</dbReference>
<dbReference type="Gene3D" id="2.20.28.20">
    <property type="entry name" value="Methionyl-tRNA synthetase, Zn-domain"/>
    <property type="match status" value="1"/>
</dbReference>
<comment type="catalytic activity">
    <reaction evidence="7">
        <text>tRNA(Met) + L-methionine + ATP = L-methionyl-tRNA(Met) + AMP + diphosphate</text>
        <dbReference type="Rhea" id="RHEA:13481"/>
        <dbReference type="Rhea" id="RHEA-COMP:9667"/>
        <dbReference type="Rhea" id="RHEA-COMP:9698"/>
        <dbReference type="ChEBI" id="CHEBI:30616"/>
        <dbReference type="ChEBI" id="CHEBI:33019"/>
        <dbReference type="ChEBI" id="CHEBI:57844"/>
        <dbReference type="ChEBI" id="CHEBI:78442"/>
        <dbReference type="ChEBI" id="CHEBI:78530"/>
        <dbReference type="ChEBI" id="CHEBI:456215"/>
        <dbReference type="EC" id="6.1.1.10"/>
    </reaction>
</comment>
<evidence type="ECO:0000256" key="4">
    <source>
        <dbReference type="ARBA" id="ARBA00022840"/>
    </source>
</evidence>
<evidence type="ECO:0000256" key="6">
    <source>
        <dbReference type="ARBA" id="ARBA00023146"/>
    </source>
</evidence>
<sequence>MSAPVWITATPPVPDGELHVGHLAGPYVAADVLRRYLSADGRPVRLTSGIDQHHTAVERCALLQGRKADEVADGYAETIAVDWERAGVEFDDLLIPSRQTGYRGQVQDLLARLHADGTVVARSRLLPYCGPCDRWLHSALVTGGCPYCGTATTGGGCPQCARPNDCGDLLDPVCALCGTAAVLRQCRRLYLPLEAHRDRLLEFWRTTAMPPRLAVLCEQLARDGLVELAVSHPADRGIEVTVDGFEDQRIDSRFELAVGHVLTAQRLAPETAPLQFFGFDQAHHQVAVLPALLLSLGLPAPAGYQVNEFALFQGRKMSTSARHAVWALDALTEAGSDALRRQVLADRPVGRATDFSLDDLDGARAFLEGTWNPWLAGLFAAVREECAGLVPEERPDGTGWPVLHDRLCATVAELRTAYEAETFDPRRAVALLDEVVRLATDFQLVNAPERERGSGRAPYRAALAAQLAVARALAAWAWPVMPEGAARLARALGDRPGAPVRSDALQAPRPGTRLAPPSGPVFGF</sequence>
<dbReference type="GO" id="GO:0005829">
    <property type="term" value="C:cytosol"/>
    <property type="evidence" value="ECO:0007669"/>
    <property type="project" value="TreeGrafter"/>
</dbReference>
<evidence type="ECO:0000256" key="8">
    <source>
        <dbReference type="RuleBase" id="RU363039"/>
    </source>
</evidence>
<protein>
    <submittedName>
        <fullName evidence="11">Class I tRNA ligase family protein</fullName>
    </submittedName>
</protein>
<dbReference type="InterPro" id="IPR015413">
    <property type="entry name" value="Methionyl/Leucyl_tRNA_Synth"/>
</dbReference>
<dbReference type="Proteomes" id="UP000319103">
    <property type="component" value="Unassembled WGS sequence"/>
</dbReference>
<dbReference type="GO" id="GO:0006431">
    <property type="term" value="P:methionyl-tRNA aminoacylation"/>
    <property type="evidence" value="ECO:0007669"/>
    <property type="project" value="TreeGrafter"/>
</dbReference>
<dbReference type="GO" id="GO:0005524">
    <property type="term" value="F:ATP binding"/>
    <property type="evidence" value="ECO:0007669"/>
    <property type="project" value="UniProtKB-KW"/>
</dbReference>
<dbReference type="InterPro" id="IPR014729">
    <property type="entry name" value="Rossmann-like_a/b/a_fold"/>
</dbReference>
<keyword evidence="12" id="KW-1185">Reference proteome</keyword>
<keyword evidence="4 8" id="KW-0067">ATP-binding</keyword>
<keyword evidence="5 8" id="KW-0648">Protein biosynthesis</keyword>
<dbReference type="Gene3D" id="3.40.50.620">
    <property type="entry name" value="HUPs"/>
    <property type="match status" value="1"/>
</dbReference>
<evidence type="ECO:0000256" key="9">
    <source>
        <dbReference type="SAM" id="MobiDB-lite"/>
    </source>
</evidence>
<dbReference type="Gene3D" id="1.10.730.10">
    <property type="entry name" value="Isoleucyl-tRNA Synthetase, Domain 1"/>
    <property type="match status" value="1"/>
</dbReference>
<keyword evidence="6 8" id="KW-0030">Aminoacyl-tRNA synthetase</keyword>
<organism evidence="11 12">
    <name type="scientific">Kitasatospora acidiphila</name>
    <dbReference type="NCBI Taxonomy" id="2567942"/>
    <lineage>
        <taxon>Bacteria</taxon>
        <taxon>Bacillati</taxon>
        <taxon>Actinomycetota</taxon>
        <taxon>Actinomycetes</taxon>
        <taxon>Kitasatosporales</taxon>
        <taxon>Streptomycetaceae</taxon>
        <taxon>Kitasatospora</taxon>
    </lineage>
</organism>
<evidence type="ECO:0000259" key="10">
    <source>
        <dbReference type="Pfam" id="PF09334"/>
    </source>
</evidence>
<dbReference type="AlphaFoldDB" id="A0A540W0F8"/>
<accession>A0A540W0F8</accession>
<feature type="domain" description="Methionyl/Leucyl tRNA synthetase" evidence="10">
    <location>
        <begin position="6"/>
        <end position="360"/>
    </location>
</feature>
<dbReference type="GO" id="GO:0004825">
    <property type="term" value="F:methionine-tRNA ligase activity"/>
    <property type="evidence" value="ECO:0007669"/>
    <property type="project" value="UniProtKB-EC"/>
</dbReference>
<evidence type="ECO:0000256" key="2">
    <source>
        <dbReference type="ARBA" id="ARBA00022598"/>
    </source>
</evidence>
<comment type="similarity">
    <text evidence="1">Belongs to the class-I aminoacyl-tRNA synthetase family. MetG type 1 subfamily.</text>
</comment>
<keyword evidence="3 8" id="KW-0547">Nucleotide-binding</keyword>
<dbReference type="InterPro" id="IPR023458">
    <property type="entry name" value="Met-tRNA_ligase_1"/>
</dbReference>
<gene>
    <name evidence="11" type="ORF">E6W39_05685</name>
</gene>
<feature type="region of interest" description="Disordered" evidence="9">
    <location>
        <begin position="497"/>
        <end position="524"/>
    </location>
</feature>
<proteinExistence type="inferred from homology"/>
<keyword evidence="2 8" id="KW-0436">Ligase</keyword>
<comment type="caution">
    <text evidence="11">The sequence shown here is derived from an EMBL/GenBank/DDBJ whole genome shotgun (WGS) entry which is preliminary data.</text>
</comment>
<dbReference type="InterPro" id="IPR009080">
    <property type="entry name" value="tRNAsynth_Ia_anticodon-bd"/>
</dbReference>
<dbReference type="OrthoDB" id="9810191at2"/>
<dbReference type="Pfam" id="PF09334">
    <property type="entry name" value="tRNA-synt_1g"/>
    <property type="match status" value="1"/>
</dbReference>
<evidence type="ECO:0000256" key="1">
    <source>
        <dbReference type="ARBA" id="ARBA00008258"/>
    </source>
</evidence>
<dbReference type="PANTHER" id="PTHR45765">
    <property type="entry name" value="METHIONINE--TRNA LIGASE"/>
    <property type="match status" value="1"/>
</dbReference>
<reference evidence="11 12" key="1">
    <citation type="submission" date="2019-06" db="EMBL/GenBank/DDBJ databases">
        <title>Description of Kitasatospora acidophila sp. nov. isolated from pine grove soil, and reclassification of Streptomyces novaecaesareae to Kitasatospora novaeceasareae comb. nov.</title>
        <authorList>
            <person name="Kim M.J."/>
        </authorList>
    </citation>
    <scope>NUCLEOTIDE SEQUENCE [LARGE SCALE GENOMIC DNA]</scope>
    <source>
        <strain evidence="11 12">MMS16-CNU292</strain>
    </source>
</reference>
<evidence type="ECO:0000313" key="12">
    <source>
        <dbReference type="Proteomes" id="UP000319103"/>
    </source>
</evidence>
<dbReference type="EMBL" id="VIGB01000003">
    <property type="protein sequence ID" value="TQF01844.1"/>
    <property type="molecule type" value="Genomic_DNA"/>
</dbReference>
<evidence type="ECO:0000313" key="11">
    <source>
        <dbReference type="EMBL" id="TQF01844.1"/>
    </source>
</evidence>
<dbReference type="SUPFAM" id="SSF52374">
    <property type="entry name" value="Nucleotidylyl transferase"/>
    <property type="match status" value="1"/>
</dbReference>
<dbReference type="SUPFAM" id="SSF47323">
    <property type="entry name" value="Anticodon-binding domain of a subclass of class I aminoacyl-tRNA synthetases"/>
    <property type="match status" value="1"/>
</dbReference>
<evidence type="ECO:0000256" key="5">
    <source>
        <dbReference type="ARBA" id="ARBA00022917"/>
    </source>
</evidence>
<name>A0A540W0F8_9ACTN</name>
<dbReference type="RefSeq" id="WP_141632567.1">
    <property type="nucleotide sequence ID" value="NZ_VIGB01000003.1"/>
</dbReference>